<dbReference type="GeneID" id="92005374"/>
<name>A0ABR3CXS2_9PEZI</name>
<feature type="region of interest" description="Disordered" evidence="1">
    <location>
        <begin position="1"/>
        <end position="126"/>
    </location>
</feature>
<sequence>MPMERSQAQEVGDPPPQSASPSSLDQKSGLTTASTTISAGDMEAPSSPGEAVTTISDADNPPSSPDEAVTKVSGPDSPPSSPDETVTMTSDADSPPSSPDEAVTTISGADNPPSSTGDLKGVPSRRSGRDVFNFMALSGELRNMIYEAVIDTMATTPDTPIALTPESDCNRKYTCWFGDSRDSYRKIHGLAEDESSDDENEDQVVLQAKHKADQAEADHITKLRKNFATCRLGEVSRQVRSEFQSLLFDRLHFRVCNCYDLSNIDDGSVPIRQLIGKIRHLDYFTHQYSTYVYEDKSQKLSDLVDLLLQLRFSGELKIVGWHDYVDLIRDCLSAFCASVYAGESNSKSREKAREVTDAYKYVVLARDRVELPFYFNHNDLRNRARSA</sequence>
<protein>
    <submittedName>
        <fullName evidence="2">Uncharacterized protein</fullName>
    </submittedName>
</protein>
<proteinExistence type="predicted"/>
<organism evidence="2 3">
    <name type="scientific">Diplodia seriata</name>
    <dbReference type="NCBI Taxonomy" id="420778"/>
    <lineage>
        <taxon>Eukaryota</taxon>
        <taxon>Fungi</taxon>
        <taxon>Dikarya</taxon>
        <taxon>Ascomycota</taxon>
        <taxon>Pezizomycotina</taxon>
        <taxon>Dothideomycetes</taxon>
        <taxon>Dothideomycetes incertae sedis</taxon>
        <taxon>Botryosphaeriales</taxon>
        <taxon>Botryosphaeriaceae</taxon>
        <taxon>Diplodia</taxon>
    </lineage>
</organism>
<evidence type="ECO:0000256" key="1">
    <source>
        <dbReference type="SAM" id="MobiDB-lite"/>
    </source>
</evidence>
<gene>
    <name evidence="2" type="ORF">SLS55_001289</name>
</gene>
<feature type="compositionally biased region" description="Polar residues" evidence="1">
    <location>
        <begin position="19"/>
        <end position="38"/>
    </location>
</feature>
<dbReference type="Proteomes" id="UP001430584">
    <property type="component" value="Unassembled WGS sequence"/>
</dbReference>
<evidence type="ECO:0000313" key="3">
    <source>
        <dbReference type="Proteomes" id="UP001430584"/>
    </source>
</evidence>
<reference evidence="2 3" key="1">
    <citation type="submission" date="2024-02" db="EMBL/GenBank/DDBJ databases">
        <title>De novo assembly and annotation of 12 fungi associated with fruit tree decline syndrome in Ontario, Canada.</title>
        <authorList>
            <person name="Sulman M."/>
            <person name="Ellouze W."/>
            <person name="Ilyukhin E."/>
        </authorList>
    </citation>
    <scope>NUCLEOTIDE SEQUENCE [LARGE SCALE GENOMIC DNA]</scope>
    <source>
        <strain evidence="2 3">FDS-637</strain>
    </source>
</reference>
<evidence type="ECO:0000313" key="2">
    <source>
        <dbReference type="EMBL" id="KAL0265324.1"/>
    </source>
</evidence>
<dbReference type="EMBL" id="JAJVCZ030000001">
    <property type="protein sequence ID" value="KAL0265324.1"/>
    <property type="molecule type" value="Genomic_DNA"/>
</dbReference>
<accession>A0ABR3CXS2</accession>
<dbReference type="RefSeq" id="XP_066638064.1">
    <property type="nucleotide sequence ID" value="XM_066772785.1"/>
</dbReference>
<keyword evidence="3" id="KW-1185">Reference proteome</keyword>
<feature type="compositionally biased region" description="Polar residues" evidence="1">
    <location>
        <begin position="104"/>
        <end position="117"/>
    </location>
</feature>
<comment type="caution">
    <text evidence="2">The sequence shown here is derived from an EMBL/GenBank/DDBJ whole genome shotgun (WGS) entry which is preliminary data.</text>
</comment>